<comment type="caution">
    <text evidence="2">The sequence shown here is derived from an EMBL/GenBank/DDBJ whole genome shotgun (WGS) entry which is preliminary data.</text>
</comment>
<dbReference type="GO" id="GO:0005829">
    <property type="term" value="C:cytosol"/>
    <property type="evidence" value="ECO:0007669"/>
    <property type="project" value="TreeGrafter"/>
</dbReference>
<dbReference type="InterPro" id="IPR020471">
    <property type="entry name" value="AKR"/>
</dbReference>
<dbReference type="InterPro" id="IPR023210">
    <property type="entry name" value="NADP_OxRdtase_dom"/>
</dbReference>
<dbReference type="CDD" id="cd19092">
    <property type="entry name" value="AKR_BsYcsN_EcYdhF-like"/>
    <property type="match status" value="1"/>
</dbReference>
<name>A0A850EFB2_9BACL</name>
<dbReference type="AlphaFoldDB" id="A0A850EFB2"/>
<reference evidence="2" key="1">
    <citation type="submission" date="2020-06" db="EMBL/GenBank/DDBJ databases">
        <title>Paenibacillus sp. nov., isolated from soil.</title>
        <authorList>
            <person name="Seo Y.L."/>
        </authorList>
    </citation>
    <scope>NUCLEOTIDE SEQUENCE [LARGE SCALE GENOMIC DNA]</scope>
    <source>
        <strain evidence="2">JW14</strain>
    </source>
</reference>
<dbReference type="PANTHER" id="PTHR43364">
    <property type="entry name" value="NADH-SPECIFIC METHYLGLYOXAL REDUCTASE-RELATED"/>
    <property type="match status" value="1"/>
</dbReference>
<dbReference type="InterPro" id="IPR036812">
    <property type="entry name" value="NAD(P)_OxRdtase_dom_sf"/>
</dbReference>
<dbReference type="Proteomes" id="UP000564806">
    <property type="component" value="Unassembled WGS sequence"/>
</dbReference>
<dbReference type="RefSeq" id="WP_175370457.1">
    <property type="nucleotide sequence ID" value="NZ_JABWCS010000193.1"/>
</dbReference>
<keyword evidence="3" id="KW-1185">Reference proteome</keyword>
<dbReference type="PANTHER" id="PTHR43364:SF1">
    <property type="entry name" value="OXIDOREDUCTASE YDHF"/>
    <property type="match status" value="1"/>
</dbReference>
<dbReference type="EMBL" id="JABWCS010000193">
    <property type="protein sequence ID" value="NUU59835.1"/>
    <property type="molecule type" value="Genomic_DNA"/>
</dbReference>
<gene>
    <name evidence="2" type="ORF">HPT30_05630</name>
</gene>
<evidence type="ECO:0000313" key="3">
    <source>
        <dbReference type="Proteomes" id="UP000564806"/>
    </source>
</evidence>
<evidence type="ECO:0000259" key="1">
    <source>
        <dbReference type="Pfam" id="PF00248"/>
    </source>
</evidence>
<organism evidence="2 3">
    <name type="scientific">Paenibacillus agri</name>
    <dbReference type="NCBI Taxonomy" id="2744309"/>
    <lineage>
        <taxon>Bacteria</taxon>
        <taxon>Bacillati</taxon>
        <taxon>Bacillota</taxon>
        <taxon>Bacilli</taxon>
        <taxon>Bacillales</taxon>
        <taxon>Paenibacillaceae</taxon>
        <taxon>Paenibacillus</taxon>
    </lineage>
</organism>
<dbReference type="SUPFAM" id="SSF51430">
    <property type="entry name" value="NAD(P)-linked oxidoreductase"/>
    <property type="match status" value="1"/>
</dbReference>
<accession>A0A850EFB2</accession>
<dbReference type="GO" id="GO:0016491">
    <property type="term" value="F:oxidoreductase activity"/>
    <property type="evidence" value="ECO:0007669"/>
    <property type="project" value="InterPro"/>
</dbReference>
<feature type="domain" description="NADP-dependent oxidoreductase" evidence="1">
    <location>
        <begin position="17"/>
        <end position="297"/>
    </location>
</feature>
<dbReference type="InterPro" id="IPR050523">
    <property type="entry name" value="AKR_Detox_Biosynth"/>
</dbReference>
<evidence type="ECO:0000313" key="2">
    <source>
        <dbReference type="EMBL" id="NUU59835.1"/>
    </source>
</evidence>
<proteinExistence type="predicted"/>
<protein>
    <submittedName>
        <fullName evidence="2">Aldo/keto reductase</fullName>
    </submittedName>
</protein>
<sequence length="306" mass="34096">MAAKINVGNGTLEVSQISLGCMRIADLSPKEAEAHILTSLEVGIDFFDHADIYAGGKAEEVFGDVLVNNPGLRDKVLIQSKCGIRKGLFDFSKEHILSSVEGSLKRLKTDYLDVLLLHRPDTLFEPEEVAEAFDILEQKGLVKHFGVSNQKPLQIELLKKNVKQKLLFNQLQLSITNTGMIDTGFNVNMANPASIDHDGSILEYSRLHDMTIQPWSPFQYGFFEGVFLGSDKYPELNQVVNRLADEKGVADTAIAIAWLLRHPAKMQPIVGTTNTQRLRDIAKATDITLSKEEWYEIYRAAGNVLP</sequence>
<dbReference type="Gene3D" id="3.20.20.100">
    <property type="entry name" value="NADP-dependent oxidoreductase domain"/>
    <property type="match status" value="1"/>
</dbReference>
<dbReference type="PRINTS" id="PR00069">
    <property type="entry name" value="ALDKETRDTASE"/>
</dbReference>
<dbReference type="Pfam" id="PF00248">
    <property type="entry name" value="Aldo_ket_red"/>
    <property type="match status" value="1"/>
</dbReference>